<dbReference type="InterPro" id="IPR036291">
    <property type="entry name" value="NAD(P)-bd_dom_sf"/>
</dbReference>
<sequence length="332" mass="34182">MRIGLIGTGRIGAFHAETLIGLPAVKRVVLHDAVERQAHELALKLGAEHAPDLDGLLGSGLDGIVIAAATAAHADLVRAAAAAGVPVFCEKPIAGTLDGTRALLAELDGTHVPLQVGFQRRFDAGYTALRDAVAAGELGWLHTIRACTADPAPPPAGYLPASGGIFRDCAVHDFDIVRWVTGREVVEVSATGSNRGDSCFTAAGDVDTAVTVLTLDDGTLVTCTATRYNGAGYDVRMEVAGSTGTLATGLDPHAPLRFTAGGPQPGAVSHDGFLSRFRDAYVAELTAFTEVAAGTRPSPCTGDDALAALLIAEAADLSCRTGRPVRVEEAGR</sequence>
<accession>A0ABY9IWC8</accession>
<keyword evidence="2" id="KW-0560">Oxidoreductase</keyword>
<feature type="domain" description="GFO/IDH/MocA-like oxidoreductase" evidence="4">
    <location>
        <begin position="126"/>
        <end position="246"/>
    </location>
</feature>
<evidence type="ECO:0000313" key="5">
    <source>
        <dbReference type="EMBL" id="WLQ58303.1"/>
    </source>
</evidence>
<dbReference type="PANTHER" id="PTHR42840">
    <property type="entry name" value="NAD(P)-BINDING ROSSMANN-FOLD SUPERFAMILY PROTEIN-RELATED"/>
    <property type="match status" value="1"/>
</dbReference>
<feature type="domain" description="Gfo/Idh/MocA-like oxidoreductase N-terminal" evidence="3">
    <location>
        <begin position="1"/>
        <end position="118"/>
    </location>
</feature>
<dbReference type="InterPro" id="IPR000683">
    <property type="entry name" value="Gfo/Idh/MocA-like_OxRdtase_N"/>
</dbReference>
<dbReference type="SUPFAM" id="SSF51735">
    <property type="entry name" value="NAD(P)-binding Rossmann-fold domains"/>
    <property type="match status" value="1"/>
</dbReference>
<dbReference type="SUPFAM" id="SSF55347">
    <property type="entry name" value="Glyceraldehyde-3-phosphate dehydrogenase-like, C-terminal domain"/>
    <property type="match status" value="1"/>
</dbReference>
<dbReference type="Gene3D" id="3.40.50.720">
    <property type="entry name" value="NAD(P)-binding Rossmann-like Domain"/>
    <property type="match status" value="1"/>
</dbReference>
<dbReference type="Proteomes" id="UP001235744">
    <property type="component" value="Chromosome"/>
</dbReference>
<keyword evidence="6" id="KW-1185">Reference proteome</keyword>
<evidence type="ECO:0000259" key="3">
    <source>
        <dbReference type="Pfam" id="PF01408"/>
    </source>
</evidence>
<dbReference type="EMBL" id="CP120988">
    <property type="protein sequence ID" value="WLQ58303.1"/>
    <property type="molecule type" value="Genomic_DNA"/>
</dbReference>
<protein>
    <submittedName>
        <fullName evidence="5">Gfo/Idh/MocA family oxidoreductase</fullName>
    </submittedName>
</protein>
<reference evidence="5 6" key="1">
    <citation type="submission" date="2023-03" db="EMBL/GenBank/DDBJ databases">
        <title>Isolation and description of six Streptomyces strains from soil environments, able to metabolize different microbial glucans.</title>
        <authorList>
            <person name="Widen T."/>
            <person name="Larsbrink J."/>
        </authorList>
    </citation>
    <scope>NUCLEOTIDE SEQUENCE [LARGE SCALE GENOMIC DNA]</scope>
    <source>
        <strain evidence="5 6">Alt2</strain>
    </source>
</reference>
<evidence type="ECO:0000256" key="1">
    <source>
        <dbReference type="ARBA" id="ARBA00010928"/>
    </source>
</evidence>
<evidence type="ECO:0000256" key="2">
    <source>
        <dbReference type="ARBA" id="ARBA00023002"/>
    </source>
</evidence>
<evidence type="ECO:0000313" key="6">
    <source>
        <dbReference type="Proteomes" id="UP001235744"/>
    </source>
</evidence>
<dbReference type="RefSeq" id="WP_306070502.1">
    <property type="nucleotide sequence ID" value="NZ_CP120988.1"/>
</dbReference>
<comment type="similarity">
    <text evidence="1">Belongs to the Gfo/Idh/MocA family.</text>
</comment>
<dbReference type="Gene3D" id="3.30.360.10">
    <property type="entry name" value="Dihydrodipicolinate Reductase, domain 2"/>
    <property type="match status" value="1"/>
</dbReference>
<name>A0ABY9IWC8_9ACTN</name>
<evidence type="ECO:0000259" key="4">
    <source>
        <dbReference type="Pfam" id="PF22725"/>
    </source>
</evidence>
<organism evidence="5 6">
    <name type="scientific">Streptomyces poriferorum</name>
    <dbReference type="NCBI Taxonomy" id="2798799"/>
    <lineage>
        <taxon>Bacteria</taxon>
        <taxon>Bacillati</taxon>
        <taxon>Actinomycetota</taxon>
        <taxon>Actinomycetes</taxon>
        <taxon>Kitasatosporales</taxon>
        <taxon>Streptomycetaceae</taxon>
        <taxon>Streptomyces</taxon>
    </lineage>
</organism>
<dbReference type="PANTHER" id="PTHR42840:SF3">
    <property type="entry name" value="BINDING ROSSMANN FOLD OXIDOREDUCTASE, PUTATIVE (AFU_ORTHOLOGUE AFUA_2G10240)-RELATED"/>
    <property type="match status" value="1"/>
</dbReference>
<gene>
    <name evidence="5" type="ORF">P8A19_23995</name>
</gene>
<dbReference type="InterPro" id="IPR055170">
    <property type="entry name" value="GFO_IDH_MocA-like_dom"/>
</dbReference>
<dbReference type="Pfam" id="PF01408">
    <property type="entry name" value="GFO_IDH_MocA"/>
    <property type="match status" value="1"/>
</dbReference>
<proteinExistence type="inferred from homology"/>
<dbReference type="Pfam" id="PF22725">
    <property type="entry name" value="GFO_IDH_MocA_C3"/>
    <property type="match status" value="1"/>
</dbReference>